<gene>
    <name evidence="2" type="ORF">J2I47_19690</name>
</gene>
<evidence type="ECO:0000259" key="1">
    <source>
        <dbReference type="Pfam" id="PF09557"/>
    </source>
</evidence>
<dbReference type="AlphaFoldDB" id="A0A939K4U6"/>
<dbReference type="PANTHER" id="PTHR38463">
    <property type="entry name" value="STRESS RESPONSE PROTEIN YSNF"/>
    <property type="match status" value="1"/>
</dbReference>
<keyword evidence="3" id="KW-1185">Reference proteome</keyword>
<dbReference type="InterPro" id="IPR052967">
    <property type="entry name" value="Stress_Response_Assoc"/>
</dbReference>
<dbReference type="Proteomes" id="UP000664034">
    <property type="component" value="Unassembled WGS sequence"/>
</dbReference>
<name>A0A939K4U6_9BACT</name>
<dbReference type="Pfam" id="PF09557">
    <property type="entry name" value="DUF2382"/>
    <property type="match status" value="1"/>
</dbReference>
<reference evidence="2" key="1">
    <citation type="submission" date="2021-03" db="EMBL/GenBank/DDBJ databases">
        <title>Fibrella sp. HMF5335 genome sequencing and assembly.</title>
        <authorList>
            <person name="Kang H."/>
            <person name="Kim H."/>
            <person name="Bae S."/>
            <person name="Joh K."/>
        </authorList>
    </citation>
    <scope>NUCLEOTIDE SEQUENCE</scope>
    <source>
        <strain evidence="2">HMF5335</strain>
    </source>
</reference>
<proteinExistence type="predicted"/>
<protein>
    <submittedName>
        <fullName evidence="2">YsnF/AvaK domain-containing protein</fullName>
    </submittedName>
</protein>
<dbReference type="InterPro" id="IPR019060">
    <property type="entry name" value="DUF2382"/>
</dbReference>
<comment type="caution">
    <text evidence="2">The sequence shown here is derived from an EMBL/GenBank/DDBJ whole genome shotgun (WGS) entry which is preliminary data.</text>
</comment>
<organism evidence="2 3">
    <name type="scientific">Fibrella rubiginis</name>
    <dbReference type="NCBI Taxonomy" id="2817060"/>
    <lineage>
        <taxon>Bacteria</taxon>
        <taxon>Pseudomonadati</taxon>
        <taxon>Bacteroidota</taxon>
        <taxon>Cytophagia</taxon>
        <taxon>Cytophagales</taxon>
        <taxon>Spirosomataceae</taxon>
        <taxon>Fibrella</taxon>
    </lineage>
</organism>
<dbReference type="EMBL" id="JAFMYV010000011">
    <property type="protein sequence ID" value="MBO0938784.1"/>
    <property type="molecule type" value="Genomic_DNA"/>
</dbReference>
<sequence>MPAESTVVIPVIEEQVHVHKETDETGRIRISKQVFDDVQQVNTLLNHEEIDVQRIPFNEVVPEAPAARYEGDTYIIPVVREEVVTSIRYVLVEEIRVTKRQFQTVDNQTVTLRREAVTVERLSPTDDV</sequence>
<feature type="domain" description="DUF2382" evidence="1">
    <location>
        <begin position="9"/>
        <end position="119"/>
    </location>
</feature>
<evidence type="ECO:0000313" key="3">
    <source>
        <dbReference type="Proteomes" id="UP000664034"/>
    </source>
</evidence>
<evidence type="ECO:0000313" key="2">
    <source>
        <dbReference type="EMBL" id="MBO0938784.1"/>
    </source>
</evidence>
<dbReference type="PANTHER" id="PTHR38463:SF1">
    <property type="entry name" value="STRESS RESPONSE PROTEIN YSNF"/>
    <property type="match status" value="1"/>
</dbReference>
<accession>A0A939K4U6</accession>